<dbReference type="InterPro" id="IPR029044">
    <property type="entry name" value="Nucleotide-diphossugar_trans"/>
</dbReference>
<dbReference type="OrthoDB" id="409543at2759"/>
<keyword evidence="2" id="KW-0808">Transferase</keyword>
<dbReference type="GO" id="GO:0006487">
    <property type="term" value="P:protein N-linked glycosylation"/>
    <property type="evidence" value="ECO:0007669"/>
    <property type="project" value="TreeGrafter"/>
</dbReference>
<dbReference type="EMBL" id="JAGMUX010000001">
    <property type="protein sequence ID" value="KAH7268971.1"/>
    <property type="molecule type" value="Genomic_DNA"/>
</dbReference>
<name>A0A9P9R7A4_FUSRE</name>
<dbReference type="InterPro" id="IPR007577">
    <property type="entry name" value="GlycoTrfase_DXD_sugar-bd_CS"/>
</dbReference>
<sequence length="248" mass="27878">LDPKKLETTASWLSMNTDYAYTLVGKDGADEFVKRHFADEPSIVEAYNKAPNVGMKSDLLRYLILAIKGGVYTDTDTIALKPIQKWVPPELQGEVSLIVGIEFDRRNGGAWADTSHWLQFCQWTIAAVPGHRVFRKMTRRDVQSMEDLSRKHNVTVDQLKPGSFEVMNSTGPAAWTDVVFEQLQEYDSTLNTTKDLSFMTEPKLYGDILVLTIDGFGMGQVHSHSTHDGSIPEAALIKHRFRGSWRGS</sequence>
<reference evidence="2" key="1">
    <citation type="journal article" date="2021" name="Nat. Commun.">
        <title>Genetic determinants of endophytism in the Arabidopsis root mycobiome.</title>
        <authorList>
            <person name="Mesny F."/>
            <person name="Miyauchi S."/>
            <person name="Thiergart T."/>
            <person name="Pickel B."/>
            <person name="Atanasova L."/>
            <person name="Karlsson M."/>
            <person name="Huettel B."/>
            <person name="Barry K.W."/>
            <person name="Haridas S."/>
            <person name="Chen C."/>
            <person name="Bauer D."/>
            <person name="Andreopoulos W."/>
            <person name="Pangilinan J."/>
            <person name="LaButti K."/>
            <person name="Riley R."/>
            <person name="Lipzen A."/>
            <person name="Clum A."/>
            <person name="Drula E."/>
            <person name="Henrissat B."/>
            <person name="Kohler A."/>
            <person name="Grigoriev I.V."/>
            <person name="Martin F.M."/>
            <person name="Hacquard S."/>
        </authorList>
    </citation>
    <scope>NUCLEOTIDE SEQUENCE</scope>
    <source>
        <strain evidence="2">MPI-CAGE-AT-0023</strain>
    </source>
</reference>
<dbReference type="SUPFAM" id="SSF53448">
    <property type="entry name" value="Nucleotide-diphospho-sugar transferases"/>
    <property type="match status" value="1"/>
</dbReference>
<dbReference type="GeneID" id="70216372"/>
<dbReference type="PANTHER" id="PTHR31834:SF1">
    <property type="entry name" value="INITIATION-SPECIFIC ALPHA-1,6-MANNOSYLTRANSFERASE"/>
    <property type="match status" value="1"/>
</dbReference>
<evidence type="ECO:0000256" key="1">
    <source>
        <dbReference type="ARBA" id="ARBA00009003"/>
    </source>
</evidence>
<evidence type="ECO:0000313" key="2">
    <source>
        <dbReference type="EMBL" id="KAH7268971.1"/>
    </source>
</evidence>
<proteinExistence type="inferred from homology"/>
<dbReference type="GO" id="GO:0000009">
    <property type="term" value="F:alpha-1,6-mannosyltransferase activity"/>
    <property type="evidence" value="ECO:0007669"/>
    <property type="project" value="InterPro"/>
</dbReference>
<dbReference type="AlphaFoldDB" id="A0A9P9R7A4"/>
<protein>
    <submittedName>
        <fullName evidence="2">Nucleotide-diphospho-sugar transferase</fullName>
    </submittedName>
</protein>
<dbReference type="Pfam" id="PF04488">
    <property type="entry name" value="Gly_transf_sug"/>
    <property type="match status" value="1"/>
</dbReference>
<dbReference type="Gene3D" id="3.90.550.20">
    <property type="match status" value="1"/>
</dbReference>
<gene>
    <name evidence="2" type="ORF">BKA55DRAFT_496991</name>
</gene>
<feature type="non-terminal residue" evidence="2">
    <location>
        <position position="248"/>
    </location>
</feature>
<organism evidence="2 3">
    <name type="scientific">Fusarium redolens</name>
    <dbReference type="NCBI Taxonomy" id="48865"/>
    <lineage>
        <taxon>Eukaryota</taxon>
        <taxon>Fungi</taxon>
        <taxon>Dikarya</taxon>
        <taxon>Ascomycota</taxon>
        <taxon>Pezizomycotina</taxon>
        <taxon>Sordariomycetes</taxon>
        <taxon>Hypocreomycetidae</taxon>
        <taxon>Hypocreales</taxon>
        <taxon>Nectriaceae</taxon>
        <taxon>Fusarium</taxon>
        <taxon>Fusarium redolens species complex</taxon>
    </lineage>
</organism>
<dbReference type="InterPro" id="IPR039367">
    <property type="entry name" value="Och1-like"/>
</dbReference>
<dbReference type="Proteomes" id="UP000720189">
    <property type="component" value="Unassembled WGS sequence"/>
</dbReference>
<dbReference type="GO" id="GO:0000136">
    <property type="term" value="C:mannan polymerase complex"/>
    <property type="evidence" value="ECO:0007669"/>
    <property type="project" value="TreeGrafter"/>
</dbReference>
<keyword evidence="3" id="KW-1185">Reference proteome</keyword>
<comment type="similarity">
    <text evidence="1">Belongs to the glycosyltransferase 32 family.</text>
</comment>
<evidence type="ECO:0000313" key="3">
    <source>
        <dbReference type="Proteomes" id="UP000720189"/>
    </source>
</evidence>
<dbReference type="PANTHER" id="PTHR31834">
    <property type="entry name" value="INITIATION-SPECIFIC ALPHA-1,6-MANNOSYLTRANSFERASE"/>
    <property type="match status" value="1"/>
</dbReference>
<dbReference type="RefSeq" id="XP_046055739.1">
    <property type="nucleotide sequence ID" value="XM_046186418.1"/>
</dbReference>
<accession>A0A9P9R7A4</accession>
<comment type="caution">
    <text evidence="2">The sequence shown here is derived from an EMBL/GenBank/DDBJ whole genome shotgun (WGS) entry which is preliminary data.</text>
</comment>